<dbReference type="PANTHER" id="PTHR43284:SF1">
    <property type="entry name" value="ASPARAGINE SYNTHETASE"/>
    <property type="match status" value="1"/>
</dbReference>
<dbReference type="Gene3D" id="3.60.20.10">
    <property type="entry name" value="Glutamine Phosphoribosylpyrophosphate, subunit 1, domain 1"/>
    <property type="match status" value="1"/>
</dbReference>
<proteinExistence type="inferred from homology"/>
<dbReference type="Proteomes" id="UP001168338">
    <property type="component" value="Unassembled WGS sequence"/>
</dbReference>
<evidence type="ECO:0000259" key="6">
    <source>
        <dbReference type="PROSITE" id="PS51278"/>
    </source>
</evidence>
<dbReference type="InterPro" id="IPR051786">
    <property type="entry name" value="ASN_synthetase/amidase"/>
</dbReference>
<dbReference type="CDD" id="cd01991">
    <property type="entry name" value="Asn_synthase_B_C"/>
    <property type="match status" value="1"/>
</dbReference>
<comment type="similarity">
    <text evidence="1">Belongs to the asparagine synthetase family.</text>
</comment>
<accession>A0ABT8M7N8</accession>
<evidence type="ECO:0000313" key="8">
    <source>
        <dbReference type="Proteomes" id="UP001168338"/>
    </source>
</evidence>
<evidence type="ECO:0000256" key="1">
    <source>
        <dbReference type="ARBA" id="ARBA00005752"/>
    </source>
</evidence>
<evidence type="ECO:0000256" key="5">
    <source>
        <dbReference type="PIRNR" id="PIRNR001589"/>
    </source>
</evidence>
<dbReference type="Pfam" id="PF00733">
    <property type="entry name" value="Asn_synthase"/>
    <property type="match status" value="1"/>
</dbReference>
<reference evidence="7" key="1">
    <citation type="submission" date="2019-05" db="EMBL/GenBank/DDBJ databases">
        <title>Methanoculleus sp. FWC-SCC1, a methanogenic archaeon isolated from deep marine cold seep.</title>
        <authorList>
            <person name="Chen Y.-W."/>
            <person name="Chen S.-C."/>
            <person name="Teng N.-H."/>
            <person name="Lai M.-C."/>
        </authorList>
    </citation>
    <scope>NUCLEOTIDE SEQUENCE</scope>
    <source>
        <strain evidence="7">FWC-SCC1</strain>
    </source>
</reference>
<keyword evidence="4" id="KW-0315">Glutamine amidotransferase</keyword>
<dbReference type="RefSeq" id="WP_301663032.1">
    <property type="nucleotide sequence ID" value="NZ_VCYH01000002.1"/>
</dbReference>
<dbReference type="EC" id="6.3.5.4" evidence="5"/>
<sequence>MCGIAALISLNGSSEHLTEIAAMTGTIRHRGPDDEGFAVFTQAPKVAVLFGGSETPDEVMSAGLHYSPKQAFCGTIPEDAVVALGHRRLSILDLSPAGHQPICTPDRRYWIAYNGEIYNYTELRAELEGYGHRFASHTDTEVIVTAYAQWGRDCLHRFNGMWAFVIYDAEEQKVFVARDRYGIKPLYYWFSPEGFLAIASEIKAFTILPGWKARLNGPRAYDYLVSNLLDHTRETLFQGVYQLPAGEAAEFRVEDVESTLPVYRWYRLEPQQFSGTFDAAAAEFRRLLNDSVHLRMRSDVPGGSCLSGGLDSSSIVCLVNDTLRSEEKQDFQKTFSACSHVKEYDEREFIDEVIGARDIQAHYTYPSFDMLLSQLDDLIWHQDEPFKTTSIFAQWLVFRLAAEQRVKVLLDGQGADEQLCGYLWFFGCRYADLFRAADLTRLWKEMQAVKSLHGIPETRSLAMMGYYLLPPSLKRPAMKYFQADCVRPSWINADLLAIPRGYLWQPNGSSSVPGVTQSIALAQMLYTSLPSLLHWEDRNSMAHSVESRVPFLDYRLVEFIMGLPEEYRIDAGVTKRVLREAMKGILPENVRMRMDKMGFYTAEEHWIRHEGPEIVRKLLREAVDASEGVLKEEAVERLDRMLSGEEPVSPQVWRWICFGQWMKIFGVRVA</sequence>
<keyword evidence="8" id="KW-1185">Reference proteome</keyword>
<dbReference type="PANTHER" id="PTHR43284">
    <property type="entry name" value="ASPARAGINE SYNTHETASE (GLUTAMINE-HYDROLYZING)"/>
    <property type="match status" value="1"/>
</dbReference>
<dbReference type="NCBIfam" id="TIGR01536">
    <property type="entry name" value="asn_synth_AEB"/>
    <property type="match status" value="1"/>
</dbReference>
<dbReference type="InterPro" id="IPR029055">
    <property type="entry name" value="Ntn_hydrolases_N"/>
</dbReference>
<organism evidence="7 8">
    <name type="scientific">Methanoculleus frigidifontis</name>
    <dbReference type="NCBI Taxonomy" id="2584085"/>
    <lineage>
        <taxon>Archaea</taxon>
        <taxon>Methanobacteriati</taxon>
        <taxon>Methanobacteriota</taxon>
        <taxon>Stenosarchaea group</taxon>
        <taxon>Methanomicrobia</taxon>
        <taxon>Methanomicrobiales</taxon>
        <taxon>Methanomicrobiaceae</taxon>
        <taxon>Methanoculleus</taxon>
    </lineage>
</organism>
<dbReference type="PROSITE" id="PS51278">
    <property type="entry name" value="GATASE_TYPE_2"/>
    <property type="match status" value="1"/>
</dbReference>
<evidence type="ECO:0000256" key="3">
    <source>
        <dbReference type="ARBA" id="ARBA00022840"/>
    </source>
</evidence>
<comment type="catalytic activity">
    <reaction evidence="5">
        <text>L-aspartate + L-glutamine + ATP + H2O = L-asparagine + L-glutamate + AMP + diphosphate + H(+)</text>
        <dbReference type="Rhea" id="RHEA:12228"/>
        <dbReference type="ChEBI" id="CHEBI:15377"/>
        <dbReference type="ChEBI" id="CHEBI:15378"/>
        <dbReference type="ChEBI" id="CHEBI:29985"/>
        <dbReference type="ChEBI" id="CHEBI:29991"/>
        <dbReference type="ChEBI" id="CHEBI:30616"/>
        <dbReference type="ChEBI" id="CHEBI:33019"/>
        <dbReference type="ChEBI" id="CHEBI:58048"/>
        <dbReference type="ChEBI" id="CHEBI:58359"/>
        <dbReference type="ChEBI" id="CHEBI:456215"/>
        <dbReference type="EC" id="6.3.5.4"/>
    </reaction>
</comment>
<protein>
    <recommendedName>
        <fullName evidence="5">Putative asparagine synthetase [glutamine-hydrolyzing]</fullName>
        <ecNumber evidence="5">6.3.5.4</ecNumber>
    </recommendedName>
</protein>
<dbReference type="SUPFAM" id="SSF52402">
    <property type="entry name" value="Adenine nucleotide alpha hydrolases-like"/>
    <property type="match status" value="1"/>
</dbReference>
<evidence type="ECO:0000256" key="2">
    <source>
        <dbReference type="ARBA" id="ARBA00022741"/>
    </source>
</evidence>
<comment type="caution">
    <text evidence="7">The sequence shown here is derived from an EMBL/GenBank/DDBJ whole genome shotgun (WGS) entry which is preliminary data.</text>
</comment>
<dbReference type="InterPro" id="IPR006426">
    <property type="entry name" value="Asn_synth_AEB"/>
</dbReference>
<dbReference type="PIRSF" id="PIRSF001589">
    <property type="entry name" value="Asn_synthetase_glu-h"/>
    <property type="match status" value="1"/>
</dbReference>
<dbReference type="InterPro" id="IPR014729">
    <property type="entry name" value="Rossmann-like_a/b/a_fold"/>
</dbReference>
<feature type="domain" description="Glutamine amidotransferase type-2" evidence="6">
    <location>
        <begin position="2"/>
        <end position="254"/>
    </location>
</feature>
<keyword evidence="2 5" id="KW-0547">Nucleotide-binding</keyword>
<dbReference type="EMBL" id="VCYH01000002">
    <property type="protein sequence ID" value="MDN7023948.1"/>
    <property type="molecule type" value="Genomic_DNA"/>
</dbReference>
<keyword evidence="3 5" id="KW-0067">ATP-binding</keyword>
<name>A0ABT8M7N8_9EURY</name>
<evidence type="ECO:0000313" key="7">
    <source>
        <dbReference type="EMBL" id="MDN7023948.1"/>
    </source>
</evidence>
<dbReference type="InterPro" id="IPR001962">
    <property type="entry name" value="Asn_synthase"/>
</dbReference>
<dbReference type="CDD" id="cd00712">
    <property type="entry name" value="AsnB"/>
    <property type="match status" value="1"/>
</dbReference>
<evidence type="ECO:0000256" key="4">
    <source>
        <dbReference type="ARBA" id="ARBA00022962"/>
    </source>
</evidence>
<gene>
    <name evidence="7" type="primary">asnB</name>
    <name evidence="7" type="ORF">FGU65_03405</name>
</gene>
<dbReference type="InterPro" id="IPR017932">
    <property type="entry name" value="GATase_2_dom"/>
</dbReference>
<dbReference type="GO" id="GO:0004066">
    <property type="term" value="F:asparagine synthase (glutamine-hydrolyzing) activity"/>
    <property type="evidence" value="ECO:0007669"/>
    <property type="project" value="UniProtKB-EC"/>
</dbReference>
<keyword evidence="7" id="KW-0436">Ligase</keyword>
<dbReference type="Pfam" id="PF13537">
    <property type="entry name" value="GATase_7"/>
    <property type="match status" value="1"/>
</dbReference>
<dbReference type="Gene3D" id="3.40.50.620">
    <property type="entry name" value="HUPs"/>
    <property type="match status" value="2"/>
</dbReference>
<dbReference type="SUPFAM" id="SSF56235">
    <property type="entry name" value="N-terminal nucleophile aminohydrolases (Ntn hydrolases)"/>
    <property type="match status" value="1"/>
</dbReference>
<dbReference type="InterPro" id="IPR033738">
    <property type="entry name" value="AsnB_N"/>
</dbReference>